<feature type="region of interest" description="Disordered" evidence="1">
    <location>
        <begin position="637"/>
        <end position="661"/>
    </location>
</feature>
<reference evidence="2" key="2">
    <citation type="submission" date="2021-04" db="EMBL/GenBank/DDBJ databases">
        <authorList>
            <person name="Podell S."/>
        </authorList>
    </citation>
    <scope>NUCLEOTIDE SEQUENCE</scope>
    <source>
        <strain evidence="2">Hildebrandi</strain>
    </source>
</reference>
<evidence type="ECO:0000313" key="3">
    <source>
        <dbReference type="Proteomes" id="UP000693970"/>
    </source>
</evidence>
<name>A0A9K3LDZ0_9STRA</name>
<feature type="compositionally biased region" description="Low complexity" evidence="1">
    <location>
        <begin position="326"/>
        <end position="352"/>
    </location>
</feature>
<feature type="compositionally biased region" description="Polar residues" evidence="1">
    <location>
        <begin position="226"/>
        <end position="239"/>
    </location>
</feature>
<feature type="compositionally biased region" description="Low complexity" evidence="1">
    <location>
        <begin position="40"/>
        <end position="50"/>
    </location>
</feature>
<evidence type="ECO:0000256" key="1">
    <source>
        <dbReference type="SAM" id="MobiDB-lite"/>
    </source>
</evidence>
<dbReference type="Proteomes" id="UP000693970">
    <property type="component" value="Unassembled WGS sequence"/>
</dbReference>
<organism evidence="2 3">
    <name type="scientific">Nitzschia inconspicua</name>
    <dbReference type="NCBI Taxonomy" id="303405"/>
    <lineage>
        <taxon>Eukaryota</taxon>
        <taxon>Sar</taxon>
        <taxon>Stramenopiles</taxon>
        <taxon>Ochrophyta</taxon>
        <taxon>Bacillariophyta</taxon>
        <taxon>Bacillariophyceae</taxon>
        <taxon>Bacillariophycidae</taxon>
        <taxon>Bacillariales</taxon>
        <taxon>Bacillariaceae</taxon>
        <taxon>Nitzschia</taxon>
    </lineage>
</organism>
<feature type="region of interest" description="Disordered" evidence="1">
    <location>
        <begin position="419"/>
        <end position="566"/>
    </location>
</feature>
<sequence>MTKAKRQGGKKDTKRRQGNDSAKKLSGSQQQHEQCASDEGQSQLSSSQGLHSVLEKTGHTSAADIGGGRATGTRGANQPSVLSSPYTQSSTAAPSVFGGFQSQSSATRIPDLHTFLSEQLMRQQLQERQQQSLSPNLQNLVEQLLSQQQSKHLVGQPNHQQSQQQVSFLQQLQKRQPTIGNGAFLPIQLSPAGTNNASNIQTMLASLRLLQNQNTAQAGPLPTTADAFSSNNTTASYESTTPISGEMIAALLSPILRESLNHPATLSAATAAAANHSSMATSDSSISQPPINRPEKKPRAQQPKGDAKDSSYRPQQQQEQHLLDLSSNDASSSSSEQQKQQQQQQQQYSSFSNTGQNQLLFPCRARAVPPDHNSKTAVLRIPPDVKHGQGLVCSHEGCQRKGIKFLYCVFCKTPVAKANFGNRHKHGENGNPSKTDSKNSAKDPGSGTSTFQQQNIVRPDYDNNPIHSASNPTVRGEAPSRKRRRPPESISIIPKGHQQEKSKPTIIKKVNVPEVIQGKVAASDRLPADNPSSMSRLSSSGQEEKGKHQEAASLAPTQSGSPIQTIDWNDLMSGGLRRMSTSERLDLWRYMLENRPSPESSPRPSAENIDGLSVSAMTDPRALSEWMDRILWLSDPLNLPPEGSVDAHPASQQKESDEKED</sequence>
<feature type="compositionally biased region" description="Polar residues" evidence="1">
    <location>
        <begin position="530"/>
        <end position="541"/>
    </location>
</feature>
<protein>
    <submittedName>
        <fullName evidence="2">Uncharacterized protein</fullName>
    </submittedName>
</protein>
<reference evidence="2" key="1">
    <citation type="journal article" date="2021" name="Sci. Rep.">
        <title>Diploid genomic architecture of Nitzschia inconspicua, an elite biomass production diatom.</title>
        <authorList>
            <person name="Oliver A."/>
            <person name="Podell S."/>
            <person name="Pinowska A."/>
            <person name="Traller J.C."/>
            <person name="Smith S.R."/>
            <person name="McClure R."/>
            <person name="Beliaev A."/>
            <person name="Bohutskyi P."/>
            <person name="Hill E.A."/>
            <person name="Rabines A."/>
            <person name="Zheng H."/>
            <person name="Allen L.Z."/>
            <person name="Kuo A."/>
            <person name="Grigoriev I.V."/>
            <person name="Allen A.E."/>
            <person name="Hazlebeck D."/>
            <person name="Allen E.E."/>
        </authorList>
    </citation>
    <scope>NUCLEOTIDE SEQUENCE</scope>
    <source>
        <strain evidence="2">Hildebrandi</strain>
    </source>
</reference>
<feature type="compositionally biased region" description="Polar residues" evidence="1">
    <location>
        <begin position="77"/>
        <end position="91"/>
    </location>
</feature>
<feature type="compositionally biased region" description="Polar residues" evidence="1">
    <location>
        <begin position="446"/>
        <end position="456"/>
    </location>
</feature>
<comment type="caution">
    <text evidence="2">The sequence shown here is derived from an EMBL/GenBank/DDBJ whole genome shotgun (WGS) entry which is preliminary data.</text>
</comment>
<keyword evidence="3" id="KW-1185">Reference proteome</keyword>
<evidence type="ECO:0000313" key="2">
    <source>
        <dbReference type="EMBL" id="KAG7360352.1"/>
    </source>
</evidence>
<dbReference type="AlphaFoldDB" id="A0A9K3LDZ0"/>
<accession>A0A9K3LDZ0</accession>
<gene>
    <name evidence="2" type="ORF">IV203_035451</name>
</gene>
<feature type="region of interest" description="Disordered" evidence="1">
    <location>
        <begin position="1"/>
        <end position="91"/>
    </location>
</feature>
<feature type="region of interest" description="Disordered" evidence="1">
    <location>
        <begin position="275"/>
        <end position="352"/>
    </location>
</feature>
<feature type="compositionally biased region" description="Polar residues" evidence="1">
    <location>
        <begin position="555"/>
        <end position="566"/>
    </location>
</feature>
<dbReference type="EMBL" id="JAGRRH010000013">
    <property type="protein sequence ID" value="KAG7360352.1"/>
    <property type="molecule type" value="Genomic_DNA"/>
</dbReference>
<feature type="compositionally biased region" description="Basic and acidic residues" evidence="1">
    <location>
        <begin position="9"/>
        <end position="23"/>
    </location>
</feature>
<proteinExistence type="predicted"/>
<feature type="region of interest" description="Disordered" evidence="1">
    <location>
        <begin position="217"/>
        <end position="239"/>
    </location>
</feature>